<dbReference type="Proteomes" id="UP001497525">
    <property type="component" value="Unassembled WGS sequence"/>
</dbReference>
<keyword evidence="1" id="KW-1133">Transmembrane helix</keyword>
<evidence type="ECO:0000313" key="3">
    <source>
        <dbReference type="EMBL" id="CAL5131782.1"/>
    </source>
</evidence>
<keyword evidence="2" id="KW-0732">Signal</keyword>
<name>A0AAV2T8M1_CALDB</name>
<keyword evidence="1" id="KW-0472">Membrane</keyword>
<accession>A0AAV2T8M1</accession>
<keyword evidence="1" id="KW-0812">Transmembrane</keyword>
<evidence type="ECO:0000313" key="4">
    <source>
        <dbReference type="Proteomes" id="UP001497525"/>
    </source>
</evidence>
<gene>
    <name evidence="3" type="ORF">CDAUBV1_LOCUS4326</name>
</gene>
<evidence type="ECO:0000256" key="2">
    <source>
        <dbReference type="SAM" id="SignalP"/>
    </source>
</evidence>
<feature type="transmembrane region" description="Helical" evidence="1">
    <location>
        <begin position="45"/>
        <end position="71"/>
    </location>
</feature>
<protein>
    <submittedName>
        <fullName evidence="3">Uncharacterized protein</fullName>
    </submittedName>
</protein>
<comment type="caution">
    <text evidence="3">The sequence shown here is derived from an EMBL/GenBank/DDBJ whole genome shotgun (WGS) entry which is preliminary data.</text>
</comment>
<dbReference type="AlphaFoldDB" id="A0AAV2T8M1"/>
<proteinExistence type="predicted"/>
<sequence length="76" mass="8400">MRFTGLLLLLSVLYADAMNFSTESPRFKFTLGEENAASLLGSLEIIIILMVGIFLLALLQALAMVVTHVCIQRNSR</sequence>
<organism evidence="3 4">
    <name type="scientific">Calicophoron daubneyi</name>
    <name type="common">Rumen fluke</name>
    <name type="synonym">Paramphistomum daubneyi</name>
    <dbReference type="NCBI Taxonomy" id="300641"/>
    <lineage>
        <taxon>Eukaryota</taxon>
        <taxon>Metazoa</taxon>
        <taxon>Spiralia</taxon>
        <taxon>Lophotrochozoa</taxon>
        <taxon>Platyhelminthes</taxon>
        <taxon>Trematoda</taxon>
        <taxon>Digenea</taxon>
        <taxon>Plagiorchiida</taxon>
        <taxon>Pronocephalata</taxon>
        <taxon>Paramphistomoidea</taxon>
        <taxon>Paramphistomidae</taxon>
        <taxon>Calicophoron</taxon>
    </lineage>
</organism>
<dbReference type="EMBL" id="CAXLJL010000103">
    <property type="protein sequence ID" value="CAL5131782.1"/>
    <property type="molecule type" value="Genomic_DNA"/>
</dbReference>
<evidence type="ECO:0000256" key="1">
    <source>
        <dbReference type="SAM" id="Phobius"/>
    </source>
</evidence>
<feature type="chain" id="PRO_5044010811" evidence="2">
    <location>
        <begin position="18"/>
        <end position="76"/>
    </location>
</feature>
<feature type="signal peptide" evidence="2">
    <location>
        <begin position="1"/>
        <end position="17"/>
    </location>
</feature>
<reference evidence="3" key="1">
    <citation type="submission" date="2024-06" db="EMBL/GenBank/DDBJ databases">
        <authorList>
            <person name="Liu X."/>
            <person name="Lenzi L."/>
            <person name="Haldenby T S."/>
            <person name="Uol C."/>
        </authorList>
    </citation>
    <scope>NUCLEOTIDE SEQUENCE</scope>
</reference>